<evidence type="ECO:0000256" key="1">
    <source>
        <dbReference type="ARBA" id="ARBA00001947"/>
    </source>
</evidence>
<dbReference type="GO" id="GO:0043047">
    <property type="term" value="F:single-stranded telomeric DNA binding"/>
    <property type="evidence" value="ECO:0007669"/>
    <property type="project" value="TreeGrafter"/>
</dbReference>
<comment type="subcellular location">
    <subcellularLocation>
        <location evidence="3">Chromosome</location>
    </subcellularLocation>
    <subcellularLocation>
        <location evidence="2">Nucleus</location>
    </subcellularLocation>
</comment>
<feature type="coiled-coil region" evidence="10">
    <location>
        <begin position="379"/>
        <end position="406"/>
    </location>
</feature>
<dbReference type="GO" id="GO:0003691">
    <property type="term" value="F:double-stranded telomeric DNA binding"/>
    <property type="evidence" value="ECO:0007669"/>
    <property type="project" value="TreeGrafter"/>
</dbReference>
<dbReference type="GO" id="GO:0000722">
    <property type="term" value="P:telomere maintenance via recombination"/>
    <property type="evidence" value="ECO:0007669"/>
    <property type="project" value="TreeGrafter"/>
</dbReference>
<keyword evidence="10" id="KW-0175">Coiled coil</keyword>
<evidence type="ECO:0000256" key="8">
    <source>
        <dbReference type="ARBA" id="ARBA00023242"/>
    </source>
</evidence>
<keyword evidence="7" id="KW-0862">Zinc</keyword>
<comment type="catalytic activity">
    <reaction evidence="9">
        <text>ATP + H2O = ADP + phosphate + H(+)</text>
        <dbReference type="Rhea" id="RHEA:13065"/>
        <dbReference type="ChEBI" id="CHEBI:15377"/>
        <dbReference type="ChEBI" id="CHEBI:15378"/>
        <dbReference type="ChEBI" id="CHEBI:30616"/>
        <dbReference type="ChEBI" id="CHEBI:43474"/>
        <dbReference type="ChEBI" id="CHEBI:456216"/>
    </reaction>
</comment>
<evidence type="ECO:0000256" key="4">
    <source>
        <dbReference type="ARBA" id="ARBA00009439"/>
    </source>
</evidence>
<reference evidence="12 13" key="1">
    <citation type="submission" date="2016-06" db="EMBL/GenBank/DDBJ databases">
        <authorList>
            <consortium name="Pathogen Informatics"/>
        </authorList>
    </citation>
    <scope>NUCLEOTIDE SEQUENCE [LARGE SCALE GENOMIC DNA]</scope>
    <source>
        <strain evidence="12">PmlGA01</strain>
    </source>
</reference>
<evidence type="ECO:0000256" key="3">
    <source>
        <dbReference type="ARBA" id="ARBA00004286"/>
    </source>
</evidence>
<dbReference type="SUPFAM" id="SSF52540">
    <property type="entry name" value="P-loop containing nucleoside triphosphate hydrolases"/>
    <property type="match status" value="1"/>
</dbReference>
<evidence type="ECO:0000256" key="10">
    <source>
        <dbReference type="SAM" id="Coils"/>
    </source>
</evidence>
<dbReference type="GO" id="GO:0030870">
    <property type="term" value="C:Mre11 complex"/>
    <property type="evidence" value="ECO:0007669"/>
    <property type="project" value="TreeGrafter"/>
</dbReference>
<evidence type="ECO:0000313" key="13">
    <source>
        <dbReference type="Proteomes" id="UP000219799"/>
    </source>
</evidence>
<protein>
    <submittedName>
        <fullName evidence="12">DNA repair protein RAD50, putative</fullName>
    </submittedName>
</protein>
<dbReference type="InterPro" id="IPR027417">
    <property type="entry name" value="P-loop_NTPase"/>
</dbReference>
<dbReference type="GO" id="GO:0006302">
    <property type="term" value="P:double-strand break repair"/>
    <property type="evidence" value="ECO:0007669"/>
    <property type="project" value="InterPro"/>
</dbReference>
<dbReference type="GO" id="GO:0046872">
    <property type="term" value="F:metal ion binding"/>
    <property type="evidence" value="ECO:0007669"/>
    <property type="project" value="UniProtKB-KW"/>
</dbReference>
<evidence type="ECO:0000259" key="11">
    <source>
        <dbReference type="Pfam" id="PF13476"/>
    </source>
</evidence>
<feature type="coiled-coil region" evidence="10">
    <location>
        <begin position="218"/>
        <end position="252"/>
    </location>
</feature>
<keyword evidence="6" id="KW-0479">Metal-binding</keyword>
<comment type="similarity">
    <text evidence="4">Belongs to the SMC family. RAD50 subfamily.</text>
</comment>
<gene>
    <name evidence="12" type="primary">RAD50</name>
    <name evidence="12" type="ORF">PMLGA01_110044800</name>
</gene>
<dbReference type="GO" id="GO:0000794">
    <property type="term" value="C:condensed nuclear chromosome"/>
    <property type="evidence" value="ECO:0007669"/>
    <property type="project" value="TreeGrafter"/>
</dbReference>
<dbReference type="GO" id="GO:0007004">
    <property type="term" value="P:telomere maintenance via telomerase"/>
    <property type="evidence" value="ECO:0007669"/>
    <property type="project" value="TreeGrafter"/>
</dbReference>
<keyword evidence="8" id="KW-0539">Nucleus</keyword>
<feature type="coiled-coil region" evidence="10">
    <location>
        <begin position="1030"/>
        <end position="1095"/>
    </location>
</feature>
<dbReference type="GO" id="GO:0051880">
    <property type="term" value="F:G-quadruplex DNA binding"/>
    <property type="evidence" value="ECO:0007669"/>
    <property type="project" value="TreeGrafter"/>
</dbReference>
<comment type="cofactor">
    <cofactor evidence="1">
        <name>Zn(2+)</name>
        <dbReference type="ChEBI" id="CHEBI:29105"/>
    </cofactor>
</comment>
<sequence>MTTFERIGIQGIRSYCDDVVEELEFSSPITIIYGNNGSGKSTIIECLKVSCTGDFPPNAEKGKSFVHDPLISNKMNIRGKIDLLLNNYNNKRIGISRCFNLFYSKDKNKKVKHTFRALDNNIILKKEKGEDIIITNKCVDINSHIPKLMGVSKALLENVILCHHEESLWPFSESIKIKKKFDELFGDDHFSKILEELIKCKKAANDILKKKEYELVRLKDCYEKKKNMNVEIEKNEKEIQNAKMSIQLDQEKINENTTIVENLNKKRTILYKLISDINTHYSECQFESSGKEKTNHIKNTKLNKVISLGIPKIQTNQQQCLENLEIDEEVKEQMKKRNNAFMNELDSKIKKKRKKTFDFSFQIDEHMLHLLNSIMNKYLDKYELKIVDIEREVQLLKERLILISKELHDINKMVKSYADILSEFHIMLEEKQVRSVNTMVTCFLCNKKDIKKIKQSISTLRHRDETLNNFFGMVESSKQCNMCTSTILDEQLTNVKLNVCREKEEIYKQIEESEKELTNLKRKKREIFPVVRFYHSHIEHIHREIISQNDDLKSVQKHMTDIQSKLDRCALKIYKINEKHTLIKELQKTCVHLISREKDIIYERDQLISFHVHMVEVFSSFQKMQNAEDKWSEAIYALLDSMEKEEVGEARGLNEEREVKETKTTVLKELKGFLNNFIELCNHKKSMVCIMERSNEYINNIYVLLGKHVADDNTGITEITGSNIGSSSCSSSSGRCYGYLKGRGISNHENMLREGKNTLEIRTMNTEKTELGKETVKSNEGVNVMTSLKLVKHESYVDNIKKEGINMIAGESNTNDIRITMNNCMTECKKEEEKIKPTQHLIQSYLVKGEIQNEEKNEMYEEEEKKNKQKKREENCGFSPDTHTCVHYLERIINNNKCFGKPHDKLYEKLYDKLMLFLNAEEAKKEQQLDVLHKMKCFSNDRKEYIKKKMHELESCIRTERKKRQVLNKMESYISYYLKKKTCVQNLINSTFLLIKKCDGKNKYIKRCIRSSKNSIFFENQNYYVKMNIMKELAENVLLTETEKEQEEKKLKKVKEQLYTNEIIKSESNELAKKINEKKEQILRLEAEKLNMEKMLHNILINTNLKKMHESFLSYQKSFISSLNELKNSFWYVQEGGQKEEEKEEELTEVHSIVNMLKQKFEMNRDIYTFINETFEFLIHKNKLFEIINREKEKIKEKIETYNKYITSLQVKEAEMNGKICLREEYIQKLKSDIKSKLFMNIEKEYKKKIIEIFVYKNKLIYQ</sequence>
<dbReference type="Pfam" id="PF13476">
    <property type="entry name" value="AAA_23"/>
    <property type="match status" value="1"/>
</dbReference>
<dbReference type="PANTHER" id="PTHR18867">
    <property type="entry name" value="RAD50"/>
    <property type="match status" value="1"/>
</dbReference>
<dbReference type="EMBL" id="LT594499">
    <property type="protein sequence ID" value="SBT79850.1"/>
    <property type="molecule type" value="Genomic_DNA"/>
</dbReference>
<evidence type="ECO:0000256" key="7">
    <source>
        <dbReference type="ARBA" id="ARBA00022833"/>
    </source>
</evidence>
<dbReference type="Proteomes" id="UP000219799">
    <property type="component" value="Chromosome 11"/>
</dbReference>
<dbReference type="GO" id="GO:0070192">
    <property type="term" value="P:chromosome organization involved in meiotic cell cycle"/>
    <property type="evidence" value="ECO:0007669"/>
    <property type="project" value="TreeGrafter"/>
</dbReference>
<evidence type="ECO:0000256" key="2">
    <source>
        <dbReference type="ARBA" id="ARBA00004123"/>
    </source>
</evidence>
<organism evidence="12 13">
    <name type="scientific">Plasmodium malariae</name>
    <dbReference type="NCBI Taxonomy" id="5858"/>
    <lineage>
        <taxon>Eukaryota</taxon>
        <taxon>Sar</taxon>
        <taxon>Alveolata</taxon>
        <taxon>Apicomplexa</taxon>
        <taxon>Aconoidasida</taxon>
        <taxon>Haemosporida</taxon>
        <taxon>Plasmodiidae</taxon>
        <taxon>Plasmodium</taxon>
        <taxon>Plasmodium (Plasmodium)</taxon>
    </lineage>
</organism>
<keyword evidence="5" id="KW-0158">Chromosome</keyword>
<dbReference type="PANTHER" id="PTHR18867:SF12">
    <property type="entry name" value="DNA REPAIR PROTEIN RAD50"/>
    <property type="match status" value="1"/>
</dbReference>
<evidence type="ECO:0000256" key="9">
    <source>
        <dbReference type="ARBA" id="ARBA00049360"/>
    </source>
</evidence>
<dbReference type="VEuPathDB" id="PlasmoDB:PmUG01_11057000"/>
<feature type="domain" description="Rad50/SbcC-type AAA" evidence="11">
    <location>
        <begin position="6"/>
        <end position="243"/>
    </location>
</feature>
<dbReference type="GO" id="GO:0016887">
    <property type="term" value="F:ATP hydrolysis activity"/>
    <property type="evidence" value="ECO:0007669"/>
    <property type="project" value="InterPro"/>
</dbReference>
<evidence type="ECO:0000256" key="6">
    <source>
        <dbReference type="ARBA" id="ARBA00022723"/>
    </source>
</evidence>
<proteinExistence type="inferred from homology"/>
<dbReference type="Gene3D" id="3.40.50.300">
    <property type="entry name" value="P-loop containing nucleotide triphosphate hydrolases"/>
    <property type="match status" value="1"/>
</dbReference>
<evidence type="ECO:0000313" key="12">
    <source>
        <dbReference type="EMBL" id="SBT79850.1"/>
    </source>
</evidence>
<evidence type="ECO:0000256" key="5">
    <source>
        <dbReference type="ARBA" id="ARBA00022454"/>
    </source>
</evidence>
<dbReference type="InterPro" id="IPR038729">
    <property type="entry name" value="Rad50/SbcC_AAA"/>
</dbReference>
<accession>A0A1C3L010</accession>
<feature type="coiled-coil region" evidence="10">
    <location>
        <begin position="846"/>
        <end position="873"/>
    </location>
</feature>
<dbReference type="AlphaFoldDB" id="A0A1C3L010"/>
<name>A0A1C3L010_PLAMA</name>